<dbReference type="EMBL" id="BGZK01000183">
    <property type="protein sequence ID" value="GBP26679.1"/>
    <property type="molecule type" value="Genomic_DNA"/>
</dbReference>
<name>A0A4C1UK29_EUMVA</name>
<gene>
    <name evidence="1" type="ORF">EVAR_23449_1</name>
</gene>
<protein>
    <submittedName>
        <fullName evidence="1">Uncharacterized protein</fullName>
    </submittedName>
</protein>
<dbReference type="Proteomes" id="UP000299102">
    <property type="component" value="Unassembled WGS sequence"/>
</dbReference>
<evidence type="ECO:0000313" key="1">
    <source>
        <dbReference type="EMBL" id="GBP26679.1"/>
    </source>
</evidence>
<reference evidence="1 2" key="1">
    <citation type="journal article" date="2019" name="Commun. Biol.">
        <title>The bagworm genome reveals a unique fibroin gene that provides high tensile strength.</title>
        <authorList>
            <person name="Kono N."/>
            <person name="Nakamura H."/>
            <person name="Ohtoshi R."/>
            <person name="Tomita M."/>
            <person name="Numata K."/>
            <person name="Arakawa K."/>
        </authorList>
    </citation>
    <scope>NUCLEOTIDE SEQUENCE [LARGE SCALE GENOMIC DNA]</scope>
</reference>
<organism evidence="1 2">
    <name type="scientific">Eumeta variegata</name>
    <name type="common">Bagworm moth</name>
    <name type="synonym">Eumeta japonica</name>
    <dbReference type="NCBI Taxonomy" id="151549"/>
    <lineage>
        <taxon>Eukaryota</taxon>
        <taxon>Metazoa</taxon>
        <taxon>Ecdysozoa</taxon>
        <taxon>Arthropoda</taxon>
        <taxon>Hexapoda</taxon>
        <taxon>Insecta</taxon>
        <taxon>Pterygota</taxon>
        <taxon>Neoptera</taxon>
        <taxon>Endopterygota</taxon>
        <taxon>Lepidoptera</taxon>
        <taxon>Glossata</taxon>
        <taxon>Ditrysia</taxon>
        <taxon>Tineoidea</taxon>
        <taxon>Psychidae</taxon>
        <taxon>Oiketicinae</taxon>
        <taxon>Eumeta</taxon>
    </lineage>
</organism>
<proteinExistence type="predicted"/>
<keyword evidence="2" id="KW-1185">Reference proteome</keyword>
<evidence type="ECO:0000313" key="2">
    <source>
        <dbReference type="Proteomes" id="UP000299102"/>
    </source>
</evidence>
<accession>A0A4C1UK29</accession>
<comment type="caution">
    <text evidence="1">The sequence shown here is derived from an EMBL/GenBank/DDBJ whole genome shotgun (WGS) entry which is preliminary data.</text>
</comment>
<sequence length="68" mass="7942">MDGWLWTVRSADLIGFEELLLMKHHTKQLIITGLQNLSAVMNRIGREWFAEFKRGLSDEFRDGHCLPL</sequence>
<dbReference type="AlphaFoldDB" id="A0A4C1UK29"/>